<proteinExistence type="predicted"/>
<reference evidence="2" key="1">
    <citation type="submission" date="2016-10" db="EMBL/GenBank/DDBJ databases">
        <authorList>
            <person name="Varghese N."/>
            <person name="Submissions S."/>
        </authorList>
    </citation>
    <scope>NUCLEOTIDE SEQUENCE [LARGE SCALE GENOMIC DNA]</scope>
    <source>
        <strain evidence="2">Gh-48</strain>
    </source>
</reference>
<gene>
    <name evidence="1" type="ORF">SAMN05192574_103531</name>
</gene>
<organism evidence="1 2">
    <name type="scientific">Mucilaginibacter gossypiicola</name>
    <dbReference type="NCBI Taxonomy" id="551995"/>
    <lineage>
        <taxon>Bacteria</taxon>
        <taxon>Pseudomonadati</taxon>
        <taxon>Bacteroidota</taxon>
        <taxon>Sphingobacteriia</taxon>
        <taxon>Sphingobacteriales</taxon>
        <taxon>Sphingobacteriaceae</taxon>
        <taxon>Mucilaginibacter</taxon>
    </lineage>
</organism>
<protein>
    <submittedName>
        <fullName evidence="1">Uncharacterized protein</fullName>
    </submittedName>
</protein>
<dbReference type="AlphaFoldDB" id="A0A1H8HJL1"/>
<accession>A0A1H8HJL1</accession>
<name>A0A1H8HJL1_9SPHI</name>
<dbReference type="Proteomes" id="UP000198942">
    <property type="component" value="Unassembled WGS sequence"/>
</dbReference>
<keyword evidence="2" id="KW-1185">Reference proteome</keyword>
<evidence type="ECO:0000313" key="2">
    <source>
        <dbReference type="Proteomes" id="UP000198942"/>
    </source>
</evidence>
<dbReference type="EMBL" id="FOCL01000003">
    <property type="protein sequence ID" value="SEN56432.1"/>
    <property type="molecule type" value="Genomic_DNA"/>
</dbReference>
<sequence>MIYVNIHAKVAGLLRQKALLIKMQKQIAGKPFLGFFDT</sequence>
<evidence type="ECO:0000313" key="1">
    <source>
        <dbReference type="EMBL" id="SEN56432.1"/>
    </source>
</evidence>